<gene>
    <name evidence="3" type="ORF">BP5553_05086</name>
</gene>
<comment type="similarity">
    <text evidence="1">Belongs to the plant acyltransferase family.</text>
</comment>
<dbReference type="EMBL" id="NPIC01000003">
    <property type="protein sequence ID" value="RDL37653.1"/>
    <property type="molecule type" value="Genomic_DNA"/>
</dbReference>
<accession>A0A370TQ62</accession>
<reference evidence="3 4" key="1">
    <citation type="journal article" date="2018" name="IMA Fungus">
        <title>IMA Genome-F 9: Draft genome sequence of Annulohypoxylon stygium, Aspergillus mulundensis, Berkeleyomyces basicola (syn. Thielaviopsis basicola), Ceratocystis smalleyi, two Cercospora beticola strains, Coleophoma cylindrospora, Fusarium fracticaudum, Phialophora cf. hyalina, and Morchella septimelata.</title>
        <authorList>
            <person name="Wingfield B.D."/>
            <person name="Bills G.F."/>
            <person name="Dong Y."/>
            <person name="Huang W."/>
            <person name="Nel W.J."/>
            <person name="Swalarsk-Parry B.S."/>
            <person name="Vaghefi N."/>
            <person name="Wilken P.M."/>
            <person name="An Z."/>
            <person name="de Beer Z.W."/>
            <person name="De Vos L."/>
            <person name="Chen L."/>
            <person name="Duong T.A."/>
            <person name="Gao Y."/>
            <person name="Hammerbacher A."/>
            <person name="Kikkert J.R."/>
            <person name="Li Y."/>
            <person name="Li H."/>
            <person name="Li K."/>
            <person name="Li Q."/>
            <person name="Liu X."/>
            <person name="Ma X."/>
            <person name="Naidoo K."/>
            <person name="Pethybridge S.J."/>
            <person name="Sun J."/>
            <person name="Steenkamp E.T."/>
            <person name="van der Nest M.A."/>
            <person name="van Wyk S."/>
            <person name="Wingfield M.J."/>
            <person name="Xiong C."/>
            <person name="Yue Q."/>
            <person name="Zhang X."/>
        </authorList>
    </citation>
    <scope>NUCLEOTIDE SEQUENCE [LARGE SCALE GENOMIC DNA]</scope>
    <source>
        <strain evidence="3 4">BP 5553</strain>
    </source>
</reference>
<organism evidence="3 4">
    <name type="scientific">Venustampulla echinocandica</name>
    <dbReference type="NCBI Taxonomy" id="2656787"/>
    <lineage>
        <taxon>Eukaryota</taxon>
        <taxon>Fungi</taxon>
        <taxon>Dikarya</taxon>
        <taxon>Ascomycota</taxon>
        <taxon>Pezizomycotina</taxon>
        <taxon>Leotiomycetes</taxon>
        <taxon>Helotiales</taxon>
        <taxon>Pleuroascaceae</taxon>
        <taxon>Venustampulla</taxon>
    </lineage>
</organism>
<dbReference type="OrthoDB" id="444127at2759"/>
<dbReference type="Pfam" id="PF02458">
    <property type="entry name" value="Transferase"/>
    <property type="match status" value="1"/>
</dbReference>
<evidence type="ECO:0000256" key="1">
    <source>
        <dbReference type="ARBA" id="ARBA00009861"/>
    </source>
</evidence>
<keyword evidence="4" id="KW-1185">Reference proteome</keyword>
<dbReference type="PANTHER" id="PTHR31623">
    <property type="entry name" value="F21J9.9"/>
    <property type="match status" value="1"/>
</dbReference>
<dbReference type="Gene3D" id="3.30.559.10">
    <property type="entry name" value="Chloramphenicol acetyltransferase-like domain"/>
    <property type="match status" value="2"/>
</dbReference>
<evidence type="ECO:0000256" key="2">
    <source>
        <dbReference type="ARBA" id="ARBA00022679"/>
    </source>
</evidence>
<proteinExistence type="inferred from homology"/>
<evidence type="ECO:0000313" key="3">
    <source>
        <dbReference type="EMBL" id="RDL37653.1"/>
    </source>
</evidence>
<dbReference type="Proteomes" id="UP000254866">
    <property type="component" value="Unassembled WGS sequence"/>
</dbReference>
<comment type="caution">
    <text evidence="3">The sequence shown here is derived from an EMBL/GenBank/DDBJ whole genome shotgun (WGS) entry which is preliminary data.</text>
</comment>
<keyword evidence="2 3" id="KW-0808">Transferase</keyword>
<protein>
    <submittedName>
        <fullName evidence="3">Transferase family protein</fullName>
    </submittedName>
</protein>
<dbReference type="AlphaFoldDB" id="A0A370TQ62"/>
<evidence type="ECO:0000313" key="4">
    <source>
        <dbReference type="Proteomes" id="UP000254866"/>
    </source>
</evidence>
<dbReference type="STRING" id="2656787.A0A370TQ62"/>
<dbReference type="GeneID" id="43597935"/>
<name>A0A370TQ62_9HELO</name>
<dbReference type="InterPro" id="IPR023213">
    <property type="entry name" value="CAT-like_dom_sf"/>
</dbReference>
<dbReference type="PANTHER" id="PTHR31623:SF17">
    <property type="entry name" value="F21J9.9"/>
    <property type="match status" value="1"/>
</dbReference>
<dbReference type="RefSeq" id="XP_031870309.1">
    <property type="nucleotide sequence ID" value="XM_032013709.1"/>
</dbReference>
<dbReference type="GO" id="GO:0016740">
    <property type="term" value="F:transferase activity"/>
    <property type="evidence" value="ECO:0007669"/>
    <property type="project" value="UniProtKB-KW"/>
</dbReference>
<sequence>MPETTSLDVKVVSTTTVYPSSHQTSEPKTTPLSIIDSTVSYYARCAAIWYYDPPTNPQTTLTSTHLQAALSETLNAYPQWCGRLHYASYNPNIKGHTNRYRRVQVTFNAPTDIGVPFVTGTSSRNLSDFLPETEARKDSIKAWDASQMPSNELYPATPLSLSGEATPEDAPNVTIQLTTFACGSTAVAINITHSLADAQTLSQFAKDYASISRALMNGEPLPRLSPIFDPQLLDAFAAGDIDAETPDLELQEQARKLPCHRYDRNAPKLPKDWDTVAHLPLSPSTPMPWDEWDFKAAVAHRVLHFAPKEIEHMYALASSSTTKISKLDALLAHIWAQINKARELPPNTVTYLDMTLGLRARVNPPLPASFLGSPILSAAISTATPASPSIAPSLSGIATQIRSTVQSFTHSAVAAMLHDSAFEVSPQRLWRCFLGSKHVLLTTWLHLGLQEVDFVGAGRGGGKLRHVAPVMPACDGLVDILETVSEESGGTAHWSRNGVDVSVYLEDGAMGRLLKNKGLWGVGSES</sequence>